<evidence type="ECO:0000313" key="11">
    <source>
        <dbReference type="EMBL" id="AHF24347.1"/>
    </source>
</evidence>
<evidence type="ECO:0000256" key="5">
    <source>
        <dbReference type="ARBA" id="ARBA00022737"/>
    </source>
</evidence>
<dbReference type="AlphaFoldDB" id="W0FNI7"/>
<dbReference type="PANTHER" id="PTHR21248">
    <property type="entry name" value="CARDIOLIPIN SYNTHASE"/>
    <property type="match status" value="1"/>
</dbReference>
<evidence type="ECO:0000256" key="9">
    <source>
        <dbReference type="SAM" id="Phobius"/>
    </source>
</evidence>
<evidence type="ECO:0000256" key="2">
    <source>
        <dbReference type="ARBA" id="ARBA00022475"/>
    </source>
</evidence>
<keyword evidence="7 9" id="KW-0472">Membrane</keyword>
<reference evidence="11" key="1">
    <citation type="journal article" date="2013" name="PLoS ONE">
        <title>Metagenomic insights into the carbohydrate-active enzymes carried by the microorganisms adhering to solid digesta in the rumen of cows.</title>
        <authorList>
            <person name="Wang L."/>
            <person name="Hatem A."/>
            <person name="Catalyurek U.V."/>
            <person name="Morrison M."/>
            <person name="Yu Z."/>
        </authorList>
    </citation>
    <scope>NUCLEOTIDE SEQUENCE</scope>
</reference>
<keyword evidence="5" id="KW-0677">Repeat</keyword>
<feature type="transmembrane region" description="Helical" evidence="9">
    <location>
        <begin position="47"/>
        <end position="67"/>
    </location>
</feature>
<dbReference type="PROSITE" id="PS50035">
    <property type="entry name" value="PLD"/>
    <property type="match status" value="2"/>
</dbReference>
<dbReference type="EMBL" id="KC246791">
    <property type="protein sequence ID" value="AHF24347.1"/>
    <property type="molecule type" value="Genomic_DNA"/>
</dbReference>
<evidence type="ECO:0000256" key="7">
    <source>
        <dbReference type="ARBA" id="ARBA00023136"/>
    </source>
</evidence>
<evidence type="ECO:0000259" key="10">
    <source>
        <dbReference type="PROSITE" id="PS50035"/>
    </source>
</evidence>
<proteinExistence type="predicted"/>
<comment type="subcellular location">
    <subcellularLocation>
        <location evidence="1">Cell membrane</location>
    </subcellularLocation>
</comment>
<dbReference type="SUPFAM" id="SSF56024">
    <property type="entry name" value="Phospholipase D/nuclease"/>
    <property type="match status" value="2"/>
</dbReference>
<name>W0FNI7_9BACT</name>
<dbReference type="CDD" id="cd09160">
    <property type="entry name" value="PLDc_SMU_988_like_2"/>
    <property type="match status" value="1"/>
</dbReference>
<organism evidence="11">
    <name type="scientific">uncultured bacterium Contig575</name>
    <dbReference type="NCBI Taxonomy" id="1393592"/>
    <lineage>
        <taxon>Bacteria</taxon>
        <taxon>environmental samples</taxon>
    </lineage>
</organism>
<keyword evidence="3" id="KW-0808">Transferase</keyword>
<sequence length="520" mass="59237">MSDIYRLAKPRKKGLLSLVFSRFFVIALLIVLQVLMYIFFYGWLSTWLPYFSVFITLFTVAGVVYLFNSSMDSSAKLTWMFIIALLPLPGAVFLFFTQRSVGNRALTHRVNELIQQTRDAIPQPEGVLDALEKDVSGTDDLVRYLNRSGCVPAYVNTEVTYFPIGEDKFEAMLEALGSAKKFIFMEYFIIEEGYMWGKILEILVEKAAAGVDVRVMYDGMCEMSTLPPNYSGLLKEKGIKARAFSPIRPVVSTHYNYRDHRKILVIDGEVAFNGGVNLADEYINRIERFGHWKDTAVMLRGEAVRTFTLLFLQMWNILEKEPQFEPWLSEGGCAPEHPSGFVIPYGTCPLDGKHVGELVYMDILNRATKYVHIMTPYLILDGELETALRYAAERGVDVRLILPGIPDKVAAYSLAKSHYRRLVASGVRIYEYTPGFVHAKVFVSDDQKAVVGTINLDYRSLYHHFECATYMYKTACIPDIERDFRQTLTKCREVTDESIRGEKAAYKLMGSLMKFIAPLM</sequence>
<feature type="domain" description="PLD phosphodiesterase" evidence="10">
    <location>
        <begin position="255"/>
        <end position="282"/>
    </location>
</feature>
<dbReference type="SMART" id="SM00155">
    <property type="entry name" value="PLDc"/>
    <property type="match status" value="2"/>
</dbReference>
<dbReference type="Pfam" id="PF13091">
    <property type="entry name" value="PLDc_2"/>
    <property type="match status" value="2"/>
</dbReference>
<accession>W0FNI7</accession>
<evidence type="ECO:0000256" key="4">
    <source>
        <dbReference type="ARBA" id="ARBA00022692"/>
    </source>
</evidence>
<dbReference type="GO" id="GO:0032049">
    <property type="term" value="P:cardiolipin biosynthetic process"/>
    <property type="evidence" value="ECO:0007669"/>
    <property type="project" value="UniProtKB-UniRule"/>
</dbReference>
<evidence type="ECO:0000256" key="3">
    <source>
        <dbReference type="ARBA" id="ARBA00022679"/>
    </source>
</evidence>
<dbReference type="GO" id="GO:0008808">
    <property type="term" value="F:cardiolipin synthase activity"/>
    <property type="evidence" value="ECO:0007669"/>
    <property type="project" value="UniProtKB-UniRule"/>
</dbReference>
<keyword evidence="4 9" id="KW-0812">Transmembrane</keyword>
<evidence type="ECO:0000256" key="1">
    <source>
        <dbReference type="ARBA" id="ARBA00004236"/>
    </source>
</evidence>
<feature type="domain" description="PLD phosphodiesterase" evidence="10">
    <location>
        <begin position="433"/>
        <end position="460"/>
    </location>
</feature>
<dbReference type="Gene3D" id="3.30.870.10">
    <property type="entry name" value="Endonuclease Chain A"/>
    <property type="match status" value="2"/>
</dbReference>
<dbReference type="InterPro" id="IPR001736">
    <property type="entry name" value="PLipase_D/transphosphatidylase"/>
</dbReference>
<evidence type="ECO:0000256" key="6">
    <source>
        <dbReference type="ARBA" id="ARBA00022989"/>
    </source>
</evidence>
<evidence type="ECO:0000256" key="8">
    <source>
        <dbReference type="NCBIfam" id="TIGR04265"/>
    </source>
</evidence>
<dbReference type="CDD" id="cd09154">
    <property type="entry name" value="PLDc_SMU_988_like_1"/>
    <property type="match status" value="1"/>
</dbReference>
<keyword evidence="6 9" id="KW-1133">Transmembrane helix</keyword>
<protein>
    <recommendedName>
        <fullName evidence="8">Cardiolipin synthase</fullName>
        <ecNumber evidence="8">2.7.8.-</ecNumber>
    </recommendedName>
</protein>
<dbReference type="InterPro" id="IPR025202">
    <property type="entry name" value="PLD-like_dom"/>
</dbReference>
<feature type="transmembrane region" description="Helical" evidence="9">
    <location>
        <begin position="20"/>
        <end position="41"/>
    </location>
</feature>
<feature type="transmembrane region" description="Helical" evidence="9">
    <location>
        <begin position="79"/>
        <end position="96"/>
    </location>
</feature>
<keyword evidence="2" id="KW-1003">Cell membrane</keyword>
<dbReference type="NCBIfam" id="TIGR04265">
    <property type="entry name" value="bac_cardiolipin"/>
    <property type="match status" value="1"/>
</dbReference>
<dbReference type="EC" id="2.7.8.-" evidence="8"/>
<dbReference type="GO" id="GO:0005886">
    <property type="term" value="C:plasma membrane"/>
    <property type="evidence" value="ECO:0007669"/>
    <property type="project" value="UniProtKB-SubCell"/>
</dbReference>
<dbReference type="InterPro" id="IPR022924">
    <property type="entry name" value="Cardiolipin_synthase"/>
</dbReference>
<dbReference type="PANTHER" id="PTHR21248:SF22">
    <property type="entry name" value="PHOSPHOLIPASE D"/>
    <property type="match status" value="1"/>
</dbReference>